<evidence type="ECO:0008006" key="3">
    <source>
        <dbReference type="Google" id="ProtNLM"/>
    </source>
</evidence>
<keyword evidence="2" id="KW-1185">Reference proteome</keyword>
<protein>
    <recommendedName>
        <fullName evidence="3">Rha family transcriptional regulator</fullName>
    </recommendedName>
</protein>
<gene>
    <name evidence="1" type="ORF">F3K02_09145</name>
</gene>
<dbReference type="Proteomes" id="UP000545507">
    <property type="component" value="Unassembled WGS sequence"/>
</dbReference>
<accession>A0A7Y8GV35</accession>
<organism evidence="1 2">
    <name type="scientific">Hydrogenophaga aromaticivorans</name>
    <dbReference type="NCBI Taxonomy" id="2610898"/>
    <lineage>
        <taxon>Bacteria</taxon>
        <taxon>Pseudomonadati</taxon>
        <taxon>Pseudomonadota</taxon>
        <taxon>Betaproteobacteria</taxon>
        <taxon>Burkholderiales</taxon>
        <taxon>Comamonadaceae</taxon>
        <taxon>Hydrogenophaga</taxon>
    </lineage>
</organism>
<evidence type="ECO:0000313" key="1">
    <source>
        <dbReference type="EMBL" id="NWF45411.1"/>
    </source>
</evidence>
<reference evidence="1 2" key="1">
    <citation type="submission" date="2019-09" db="EMBL/GenBank/DDBJ databases">
        <title>Hydrogenophaga aromatica sp. nov., isolated from a para-xylene-degrading enrichment culture.</title>
        <authorList>
            <person name="Tancsics A."/>
            <person name="Banerjee S."/>
        </authorList>
    </citation>
    <scope>NUCLEOTIDE SEQUENCE [LARGE SCALE GENOMIC DNA]</scope>
    <source>
        <strain evidence="1 2">D2P1</strain>
    </source>
</reference>
<dbReference type="Gene3D" id="1.10.260.40">
    <property type="entry name" value="lambda repressor-like DNA-binding domains"/>
    <property type="match status" value="1"/>
</dbReference>
<dbReference type="EMBL" id="VYGV01000006">
    <property type="protein sequence ID" value="NWF45411.1"/>
    <property type="molecule type" value="Genomic_DNA"/>
</dbReference>
<comment type="caution">
    <text evidence="1">The sequence shown here is derived from an EMBL/GenBank/DDBJ whole genome shotgun (WGS) entry which is preliminary data.</text>
</comment>
<dbReference type="RefSeq" id="WP_177135261.1">
    <property type="nucleotide sequence ID" value="NZ_VYGV01000006.1"/>
</dbReference>
<sequence>MNTNAAKIIDALGGTAEAARLFEVRMPSVSAWRYHGIPKPRMMFLQVAKPEALEGVDVVAATALSNQQPAIKTEV</sequence>
<dbReference type="GO" id="GO:0003677">
    <property type="term" value="F:DNA binding"/>
    <property type="evidence" value="ECO:0007669"/>
    <property type="project" value="InterPro"/>
</dbReference>
<evidence type="ECO:0000313" key="2">
    <source>
        <dbReference type="Proteomes" id="UP000545507"/>
    </source>
</evidence>
<name>A0A7Y8GV35_9BURK</name>
<proteinExistence type="predicted"/>
<dbReference type="SUPFAM" id="SSF47413">
    <property type="entry name" value="lambda repressor-like DNA-binding domains"/>
    <property type="match status" value="1"/>
</dbReference>
<dbReference type="AlphaFoldDB" id="A0A7Y8GV35"/>
<dbReference type="InterPro" id="IPR010982">
    <property type="entry name" value="Lambda_DNA-bd_dom_sf"/>
</dbReference>